<dbReference type="EMBL" id="BPLR01001347">
    <property type="protein sequence ID" value="GIZ01758.1"/>
    <property type="molecule type" value="Genomic_DNA"/>
</dbReference>
<comment type="caution">
    <text evidence="2">The sequence shown here is derived from an EMBL/GenBank/DDBJ whole genome shotgun (WGS) entry which is preliminary data.</text>
</comment>
<organism evidence="2 3">
    <name type="scientific">Caerostris extrusa</name>
    <name type="common">Bark spider</name>
    <name type="synonym">Caerostris bankana</name>
    <dbReference type="NCBI Taxonomy" id="172846"/>
    <lineage>
        <taxon>Eukaryota</taxon>
        <taxon>Metazoa</taxon>
        <taxon>Ecdysozoa</taxon>
        <taxon>Arthropoda</taxon>
        <taxon>Chelicerata</taxon>
        <taxon>Arachnida</taxon>
        <taxon>Araneae</taxon>
        <taxon>Araneomorphae</taxon>
        <taxon>Entelegynae</taxon>
        <taxon>Araneoidea</taxon>
        <taxon>Araneidae</taxon>
        <taxon>Caerostris</taxon>
    </lineage>
</organism>
<proteinExistence type="predicted"/>
<reference evidence="2 3" key="1">
    <citation type="submission" date="2021-06" db="EMBL/GenBank/DDBJ databases">
        <title>Caerostris extrusa draft genome.</title>
        <authorList>
            <person name="Kono N."/>
            <person name="Arakawa K."/>
        </authorList>
    </citation>
    <scope>NUCLEOTIDE SEQUENCE [LARGE SCALE GENOMIC DNA]</scope>
</reference>
<dbReference type="Proteomes" id="UP001054945">
    <property type="component" value="Unassembled WGS sequence"/>
</dbReference>
<feature type="compositionally biased region" description="Polar residues" evidence="1">
    <location>
        <begin position="25"/>
        <end position="42"/>
    </location>
</feature>
<sequence>MNQQQETPEFLVRATNRALSITKSEVLSRTHHQPTTQCVQQNGRKESHLQESFLSILTARHPLQREGRCQGNVLCPSPPSFVRDTSS</sequence>
<protein>
    <submittedName>
        <fullName evidence="2">Uncharacterized protein</fullName>
    </submittedName>
</protein>
<accession>A0AAV4Y3N0</accession>
<evidence type="ECO:0000313" key="2">
    <source>
        <dbReference type="EMBL" id="GIZ01758.1"/>
    </source>
</evidence>
<evidence type="ECO:0000313" key="3">
    <source>
        <dbReference type="Proteomes" id="UP001054945"/>
    </source>
</evidence>
<name>A0AAV4Y3N0_CAEEX</name>
<feature type="region of interest" description="Disordered" evidence="1">
    <location>
        <begin position="25"/>
        <end position="44"/>
    </location>
</feature>
<evidence type="ECO:0000256" key="1">
    <source>
        <dbReference type="SAM" id="MobiDB-lite"/>
    </source>
</evidence>
<gene>
    <name evidence="2" type="ORF">CEXT_396391</name>
</gene>
<dbReference type="AlphaFoldDB" id="A0AAV4Y3N0"/>
<keyword evidence="3" id="KW-1185">Reference proteome</keyword>